<reference evidence="6 7" key="1">
    <citation type="submission" date="2018-06" db="EMBL/GenBank/DDBJ databases">
        <title>Phytoactinopolyspora halophila sp. nov., a novel halophilic actinomycete isolated from a saline soil in China.</title>
        <authorList>
            <person name="Tang S.-K."/>
        </authorList>
    </citation>
    <scope>NUCLEOTIDE SEQUENCE [LARGE SCALE GENOMIC DNA]</scope>
    <source>
        <strain evidence="6 7">YIM 96934</strain>
    </source>
</reference>
<evidence type="ECO:0000256" key="2">
    <source>
        <dbReference type="ARBA" id="ARBA00023125"/>
    </source>
</evidence>
<dbReference type="AlphaFoldDB" id="A0A329QPU8"/>
<name>A0A329QPU8_9ACTN</name>
<dbReference type="InterPro" id="IPR050109">
    <property type="entry name" value="HTH-type_TetR-like_transc_reg"/>
</dbReference>
<dbReference type="InterPro" id="IPR001647">
    <property type="entry name" value="HTH_TetR"/>
</dbReference>
<dbReference type="Proteomes" id="UP000250462">
    <property type="component" value="Unassembled WGS sequence"/>
</dbReference>
<dbReference type="SUPFAM" id="SSF48498">
    <property type="entry name" value="Tetracyclin repressor-like, C-terminal domain"/>
    <property type="match status" value="1"/>
</dbReference>
<dbReference type="GO" id="GO:0003700">
    <property type="term" value="F:DNA-binding transcription factor activity"/>
    <property type="evidence" value="ECO:0007669"/>
    <property type="project" value="TreeGrafter"/>
</dbReference>
<dbReference type="PROSITE" id="PS50977">
    <property type="entry name" value="HTH_TETR_2"/>
    <property type="match status" value="1"/>
</dbReference>
<comment type="caution">
    <text evidence="6">The sequence shown here is derived from an EMBL/GenBank/DDBJ whole genome shotgun (WGS) entry which is preliminary data.</text>
</comment>
<dbReference type="Gene3D" id="1.10.10.60">
    <property type="entry name" value="Homeodomain-like"/>
    <property type="match status" value="1"/>
</dbReference>
<evidence type="ECO:0000256" key="4">
    <source>
        <dbReference type="PROSITE-ProRule" id="PRU00335"/>
    </source>
</evidence>
<feature type="domain" description="HTH tetR-type" evidence="5">
    <location>
        <begin position="28"/>
        <end position="88"/>
    </location>
</feature>
<dbReference type="EMBL" id="QMIG01000009">
    <property type="protein sequence ID" value="RAW14203.1"/>
    <property type="molecule type" value="Genomic_DNA"/>
</dbReference>
<proteinExistence type="predicted"/>
<dbReference type="InterPro" id="IPR004111">
    <property type="entry name" value="Repressor_TetR_C"/>
</dbReference>
<dbReference type="Pfam" id="PF02909">
    <property type="entry name" value="TetR_C_1"/>
    <property type="match status" value="1"/>
</dbReference>
<evidence type="ECO:0000313" key="7">
    <source>
        <dbReference type="Proteomes" id="UP000250462"/>
    </source>
</evidence>
<dbReference type="Pfam" id="PF00440">
    <property type="entry name" value="TetR_N"/>
    <property type="match status" value="1"/>
</dbReference>
<keyword evidence="3" id="KW-0804">Transcription</keyword>
<dbReference type="SUPFAM" id="SSF46689">
    <property type="entry name" value="Homeodomain-like"/>
    <property type="match status" value="1"/>
</dbReference>
<evidence type="ECO:0000256" key="3">
    <source>
        <dbReference type="ARBA" id="ARBA00023163"/>
    </source>
</evidence>
<dbReference type="Gene3D" id="1.10.357.10">
    <property type="entry name" value="Tetracycline Repressor, domain 2"/>
    <property type="match status" value="1"/>
</dbReference>
<dbReference type="GO" id="GO:0000976">
    <property type="term" value="F:transcription cis-regulatory region binding"/>
    <property type="evidence" value="ECO:0007669"/>
    <property type="project" value="TreeGrafter"/>
</dbReference>
<dbReference type="InterPro" id="IPR009057">
    <property type="entry name" value="Homeodomain-like_sf"/>
</dbReference>
<dbReference type="RefSeq" id="WP_112258397.1">
    <property type="nucleotide sequence ID" value="NZ_QMIG01000009.1"/>
</dbReference>
<accession>A0A329QPU8</accession>
<evidence type="ECO:0000313" key="6">
    <source>
        <dbReference type="EMBL" id="RAW14203.1"/>
    </source>
</evidence>
<dbReference type="GO" id="GO:0045892">
    <property type="term" value="P:negative regulation of DNA-templated transcription"/>
    <property type="evidence" value="ECO:0007669"/>
    <property type="project" value="InterPro"/>
</dbReference>
<dbReference type="PANTHER" id="PTHR30055:SF151">
    <property type="entry name" value="TRANSCRIPTIONAL REGULATORY PROTEIN"/>
    <property type="match status" value="1"/>
</dbReference>
<gene>
    <name evidence="6" type="ORF">DPM12_11135</name>
</gene>
<keyword evidence="1" id="KW-0805">Transcription regulation</keyword>
<evidence type="ECO:0000256" key="1">
    <source>
        <dbReference type="ARBA" id="ARBA00023015"/>
    </source>
</evidence>
<sequence>MAERDYPDQEKVLALLFRAHDVPARRTGLSVGKIADAAIALADTSGLDGVSMRGLAHELGVGTMSLYNYISTKAELVPVMAERVIAELPEVEPSGGNWRAALERIADSYWHLYQRHPWLLEVPVTRPLLGPNGHRQAEAEFRVVDDIGLDEREMAAVIEAVHKHTAGAARRTLEIRRDAERSGMTDDQWWYTIAPSLAVHLSDMYLPVTERVGTAIGAPHTDPRYDFEFGLALLLDGLERLLTTRE</sequence>
<organism evidence="6 7">
    <name type="scientific">Phytoactinopolyspora halophila</name>
    <dbReference type="NCBI Taxonomy" id="1981511"/>
    <lineage>
        <taxon>Bacteria</taxon>
        <taxon>Bacillati</taxon>
        <taxon>Actinomycetota</taxon>
        <taxon>Actinomycetes</taxon>
        <taxon>Jiangellales</taxon>
        <taxon>Jiangellaceae</taxon>
        <taxon>Phytoactinopolyspora</taxon>
    </lineage>
</organism>
<keyword evidence="7" id="KW-1185">Reference proteome</keyword>
<evidence type="ECO:0000259" key="5">
    <source>
        <dbReference type="PROSITE" id="PS50977"/>
    </source>
</evidence>
<dbReference type="OrthoDB" id="4540879at2"/>
<protein>
    <submittedName>
        <fullName evidence="6">TetR/AcrR family transcriptional regulator</fullName>
    </submittedName>
</protein>
<keyword evidence="2 4" id="KW-0238">DNA-binding</keyword>
<dbReference type="PANTHER" id="PTHR30055">
    <property type="entry name" value="HTH-TYPE TRANSCRIPTIONAL REGULATOR RUTR"/>
    <property type="match status" value="1"/>
</dbReference>
<dbReference type="InterPro" id="IPR036271">
    <property type="entry name" value="Tet_transcr_reg_TetR-rel_C_sf"/>
</dbReference>
<feature type="DNA-binding region" description="H-T-H motif" evidence="4">
    <location>
        <begin position="51"/>
        <end position="70"/>
    </location>
</feature>